<dbReference type="STRING" id="281362.AT959_13655"/>
<comment type="similarity">
    <text evidence="2">Belongs to the bacterial solute-binding protein 1 family.</text>
</comment>
<comment type="caution">
    <text evidence="8">The sequence shown here is derived from an EMBL/GenBank/DDBJ whole genome shotgun (WGS) entry which is preliminary data.</text>
</comment>
<dbReference type="Gene3D" id="3.40.190.10">
    <property type="entry name" value="Periplasmic binding protein-like II"/>
    <property type="match status" value="2"/>
</dbReference>
<accession>A0A133XHG2</accession>
<feature type="chain" id="PRO_5007459388" description="sn-glycerol-3-phosphate-binding periplasmic protein UgpB" evidence="7">
    <location>
        <begin position="22"/>
        <end position="432"/>
    </location>
</feature>
<organism evidence="8 9">
    <name type="scientific">Dechloromonas denitrificans</name>
    <dbReference type="NCBI Taxonomy" id="281362"/>
    <lineage>
        <taxon>Bacteria</taxon>
        <taxon>Pseudomonadati</taxon>
        <taxon>Pseudomonadota</taxon>
        <taxon>Betaproteobacteria</taxon>
        <taxon>Rhodocyclales</taxon>
        <taxon>Azonexaceae</taxon>
        <taxon>Dechloromonas</taxon>
    </lineage>
</organism>
<sequence length="432" mass="46402">MYLIRPLVAAVALALAFSANAAKPKPAPAAKPAAAPVAPAELELVHNLGLLGEERLQAFVDHFNKDHNGSIKLVRTTKDGKPAGLNLVRHYDMDDVLSKPGNFIPLHQMMGKAGQSVNAADLSADLKAGVVDAKGRLVALPLVYSTPVLFYNKNAFRRAKLDPEQPPKTWLEMQGVLDKLQDAGYSCPYTSSWPVWVHIDNVSAVSGVPAMTDKGQLTFNGLPQVKHIAMMATWQKAGYFKSFGRRDEASARFNEGECAMITTDSREHTDFREAKGVELGVAPLPYHDDVYGGRQSTLADGASLWVGAGRSAAEYKEAAKFVSYLLTPEMQIEMVRSYGQLPLTAPARAAVGSKLLQDGDKTLQVANASLNGNGAKPAVRAANIDAVRIIIDEELEAVWGNKKPAKAALDAAVTRGNAVLTAKPALKKAQPF</sequence>
<dbReference type="EMBL" id="LODL01000021">
    <property type="protein sequence ID" value="KXB30381.1"/>
    <property type="molecule type" value="Genomic_DNA"/>
</dbReference>
<dbReference type="RefSeq" id="WP_066883951.1">
    <property type="nucleotide sequence ID" value="NZ_LODL01000021.1"/>
</dbReference>
<evidence type="ECO:0000256" key="1">
    <source>
        <dbReference type="ARBA" id="ARBA00004418"/>
    </source>
</evidence>
<protein>
    <recommendedName>
        <fullName evidence="4">sn-glycerol-3-phosphate-binding periplasmic protein UgpB</fullName>
    </recommendedName>
</protein>
<dbReference type="InterPro" id="IPR050490">
    <property type="entry name" value="Bact_solute-bd_prot1"/>
</dbReference>
<reference evidence="8 9" key="1">
    <citation type="submission" date="2015-12" db="EMBL/GenBank/DDBJ databases">
        <title>Nitrous oxide reduction kinetics distinguish bacteria harboring typical versus atypical NosZ.</title>
        <authorList>
            <person name="Yoon S."/>
            <person name="Nissen S."/>
            <person name="Park D."/>
            <person name="Sanford R.A."/>
            <person name="Loeffler F.E."/>
        </authorList>
    </citation>
    <scope>NUCLEOTIDE SEQUENCE [LARGE SCALE GENOMIC DNA]</scope>
    <source>
        <strain evidence="8 9">ATCC BAA-841</strain>
    </source>
</reference>
<evidence type="ECO:0000256" key="6">
    <source>
        <dbReference type="ARBA" id="ARBA00022729"/>
    </source>
</evidence>
<name>A0A133XHG2_9RHOO</name>
<dbReference type="AlphaFoldDB" id="A0A133XHG2"/>
<evidence type="ECO:0000256" key="3">
    <source>
        <dbReference type="ARBA" id="ARBA00011557"/>
    </source>
</evidence>
<comment type="subunit">
    <text evidence="3">The complex is composed of two ATP-binding proteins (UgpC), two transmembrane proteins (UgpA and UgpE) and a solute-binding protein (UgpB).</text>
</comment>
<proteinExistence type="inferred from homology"/>
<evidence type="ECO:0000256" key="5">
    <source>
        <dbReference type="ARBA" id="ARBA00022448"/>
    </source>
</evidence>
<keyword evidence="9" id="KW-1185">Reference proteome</keyword>
<comment type="subcellular location">
    <subcellularLocation>
        <location evidence="1">Periplasm</location>
    </subcellularLocation>
</comment>
<evidence type="ECO:0000313" key="8">
    <source>
        <dbReference type="EMBL" id="KXB30381.1"/>
    </source>
</evidence>
<evidence type="ECO:0000256" key="7">
    <source>
        <dbReference type="SAM" id="SignalP"/>
    </source>
</evidence>
<dbReference type="Pfam" id="PF13416">
    <property type="entry name" value="SBP_bac_8"/>
    <property type="match status" value="1"/>
</dbReference>
<dbReference type="SUPFAM" id="SSF53850">
    <property type="entry name" value="Periplasmic binding protein-like II"/>
    <property type="match status" value="1"/>
</dbReference>
<dbReference type="PANTHER" id="PTHR43649:SF31">
    <property type="entry name" value="SN-GLYCEROL-3-PHOSPHATE-BINDING PERIPLASMIC PROTEIN UGPB"/>
    <property type="match status" value="1"/>
</dbReference>
<dbReference type="InterPro" id="IPR006059">
    <property type="entry name" value="SBP"/>
</dbReference>
<dbReference type="Proteomes" id="UP000070186">
    <property type="component" value="Unassembled WGS sequence"/>
</dbReference>
<gene>
    <name evidence="8" type="ORF">AT959_13655</name>
</gene>
<dbReference type="GO" id="GO:0042597">
    <property type="term" value="C:periplasmic space"/>
    <property type="evidence" value="ECO:0007669"/>
    <property type="project" value="UniProtKB-SubCell"/>
</dbReference>
<evidence type="ECO:0000256" key="2">
    <source>
        <dbReference type="ARBA" id="ARBA00008520"/>
    </source>
</evidence>
<evidence type="ECO:0000313" key="9">
    <source>
        <dbReference type="Proteomes" id="UP000070186"/>
    </source>
</evidence>
<feature type="signal peptide" evidence="7">
    <location>
        <begin position="1"/>
        <end position="21"/>
    </location>
</feature>
<dbReference type="PANTHER" id="PTHR43649">
    <property type="entry name" value="ARABINOSE-BINDING PROTEIN-RELATED"/>
    <property type="match status" value="1"/>
</dbReference>
<evidence type="ECO:0000256" key="4">
    <source>
        <dbReference type="ARBA" id="ARBA00017470"/>
    </source>
</evidence>
<keyword evidence="5" id="KW-0813">Transport</keyword>
<keyword evidence="6 7" id="KW-0732">Signal</keyword>